<comment type="pathway">
    <text evidence="2 7">Glycan metabolism; pectin degradation; 2-dehydro-3-deoxy-D-gluconate from pectin: step 4/5.</text>
</comment>
<dbReference type="PIRSF" id="PIRSF006625">
    <property type="entry name" value="KduI"/>
    <property type="match status" value="1"/>
</dbReference>
<dbReference type="InterPro" id="IPR007045">
    <property type="entry name" value="KduI"/>
</dbReference>
<evidence type="ECO:0000256" key="6">
    <source>
        <dbReference type="ARBA" id="ARBA00023235"/>
    </source>
</evidence>
<dbReference type="InterPro" id="IPR027449">
    <property type="entry name" value="KduI_N"/>
</dbReference>
<dbReference type="Proteomes" id="UP000306441">
    <property type="component" value="Unassembled WGS sequence"/>
</dbReference>
<comment type="catalytic activity">
    <reaction evidence="1 7">
        <text>5-dehydro-4-deoxy-D-glucuronate = 3-deoxy-D-glycero-2,5-hexodiulosonate</text>
        <dbReference type="Rhea" id="RHEA:23896"/>
        <dbReference type="ChEBI" id="CHEBI:17117"/>
        <dbReference type="ChEBI" id="CHEBI:29071"/>
        <dbReference type="EC" id="5.3.1.17"/>
    </reaction>
</comment>
<evidence type="ECO:0000313" key="8">
    <source>
        <dbReference type="EMBL" id="THF54864.1"/>
    </source>
</evidence>
<gene>
    <name evidence="7 8" type="primary">kduI</name>
    <name evidence="8" type="ORF">E6C48_20560</name>
</gene>
<feature type="binding site" evidence="7">
    <location>
        <position position="203"/>
    </location>
    <ligand>
        <name>Zn(2+)</name>
        <dbReference type="ChEBI" id="CHEBI:29105"/>
    </ligand>
</feature>
<evidence type="ECO:0000313" key="9">
    <source>
        <dbReference type="Proteomes" id="UP000306441"/>
    </source>
</evidence>
<feature type="binding site" evidence="7">
    <location>
        <position position="198"/>
    </location>
    <ligand>
        <name>Zn(2+)</name>
        <dbReference type="ChEBI" id="CHEBI:29105"/>
    </ligand>
</feature>
<dbReference type="PANTHER" id="PTHR38461:SF1">
    <property type="entry name" value="4-DEOXY-L-THREO-5-HEXOSULOSE-URONATE KETOL-ISOMERASE"/>
    <property type="match status" value="1"/>
</dbReference>
<organism evidence="8 9">
    <name type="scientific">Ollibium composti</name>
    <dbReference type="NCBI Taxonomy" id="2675109"/>
    <lineage>
        <taxon>Bacteria</taxon>
        <taxon>Pseudomonadati</taxon>
        <taxon>Pseudomonadota</taxon>
        <taxon>Alphaproteobacteria</taxon>
        <taxon>Hyphomicrobiales</taxon>
        <taxon>Phyllobacteriaceae</taxon>
        <taxon>Ollibium</taxon>
    </lineage>
</organism>
<dbReference type="Pfam" id="PF04962">
    <property type="entry name" value="KduI"/>
    <property type="match status" value="1"/>
</dbReference>
<comment type="similarity">
    <text evidence="3 7">Belongs to the KduI family.</text>
</comment>
<dbReference type="InterPro" id="IPR021120">
    <property type="entry name" value="KduI/IolB_isomerase"/>
</dbReference>
<keyword evidence="4 7" id="KW-0479">Metal-binding</keyword>
<dbReference type="RefSeq" id="WP_136360058.1">
    <property type="nucleotide sequence ID" value="NZ_SSNY01000015.1"/>
</dbReference>
<keyword evidence="5 7" id="KW-0862">Zinc</keyword>
<evidence type="ECO:0000256" key="3">
    <source>
        <dbReference type="ARBA" id="ARBA00008086"/>
    </source>
</evidence>
<feature type="binding site" evidence="7">
    <location>
        <position position="245"/>
    </location>
    <ligand>
        <name>Zn(2+)</name>
        <dbReference type="ChEBI" id="CHEBI:29105"/>
    </ligand>
</feature>
<name>A0ABY2Q229_9HYPH</name>
<comment type="function">
    <text evidence="7">Catalyzes the isomerization of 5-dehydro-4-deoxy-D-glucuronate to 3-deoxy-D-glycero-2,5-hexodiulosonate.</text>
</comment>
<dbReference type="HAMAP" id="MF_00687">
    <property type="entry name" value="KduI"/>
    <property type="match status" value="1"/>
</dbReference>
<dbReference type="GO" id="GO:0008697">
    <property type="term" value="F:4-deoxy-L-threo-5-hexosulose-uronate ketol-isomerase activity"/>
    <property type="evidence" value="ECO:0007669"/>
    <property type="project" value="UniProtKB-EC"/>
</dbReference>
<comment type="cofactor">
    <cofactor evidence="7">
        <name>Zn(2+)</name>
        <dbReference type="ChEBI" id="CHEBI:29105"/>
    </cofactor>
    <text evidence="7">Binds 1 zinc ion per subunit.</text>
</comment>
<dbReference type="NCBIfam" id="NF002091">
    <property type="entry name" value="PRK00924.1"/>
    <property type="match status" value="1"/>
</dbReference>
<feature type="binding site" evidence="7">
    <location>
        <position position="196"/>
    </location>
    <ligand>
        <name>Zn(2+)</name>
        <dbReference type="ChEBI" id="CHEBI:29105"/>
    </ligand>
</feature>
<keyword evidence="6 7" id="KW-0413">Isomerase</keyword>
<keyword evidence="9" id="KW-1185">Reference proteome</keyword>
<evidence type="ECO:0000256" key="1">
    <source>
        <dbReference type="ARBA" id="ARBA00000552"/>
    </source>
</evidence>
<dbReference type="InterPro" id="IPR014710">
    <property type="entry name" value="RmlC-like_jellyroll"/>
</dbReference>
<protein>
    <recommendedName>
        <fullName evidence="7">4-deoxy-L-threo-5-hexosulose-uronate ketol-isomerase</fullName>
        <ecNumber evidence="7">5.3.1.17</ecNumber>
    </recommendedName>
    <alternativeName>
        <fullName evidence="7">5-keto-4-deoxyuronate isomerase</fullName>
    </alternativeName>
    <alternativeName>
        <fullName evidence="7">DKI isomerase</fullName>
    </alternativeName>
</protein>
<sequence>MKIEVRQVSHPEATKGFDTAALRRHFLIESLFQPDEIALTYSHIDRLVVGGAMPVSKALELTAPKPIGTTSFMARRELGVVNIGGAGRVWADGGVHDLDAHEALYVAMGAGEVRFESVDVASPAKFYLISAPAHARHKTVKISRAMANVRELGSPAQANERTIYQMIHPDVCASCQLVLGMTVLKPNNMWNTMPCHTHDRRSEAYLYFDLRADARVIHLMGEPQETRHLVVANEQAILSPGWSIHSGVGTSNYAFIWAMAGDNQDFDDMDMVPMEALR</sequence>
<proteinExistence type="inferred from homology"/>
<dbReference type="Gene3D" id="2.60.120.10">
    <property type="entry name" value="Jelly Rolls"/>
    <property type="match status" value="1"/>
</dbReference>
<evidence type="ECO:0000256" key="5">
    <source>
        <dbReference type="ARBA" id="ARBA00022833"/>
    </source>
</evidence>
<comment type="caution">
    <text evidence="8">The sequence shown here is derived from an EMBL/GenBank/DDBJ whole genome shotgun (WGS) entry which is preliminary data.</text>
</comment>
<dbReference type="EMBL" id="SSNY01000015">
    <property type="protein sequence ID" value="THF54864.1"/>
    <property type="molecule type" value="Genomic_DNA"/>
</dbReference>
<accession>A0ABY2Q229</accession>
<evidence type="ECO:0000256" key="7">
    <source>
        <dbReference type="HAMAP-Rule" id="MF_00687"/>
    </source>
</evidence>
<reference evidence="8 9" key="1">
    <citation type="submission" date="2019-04" db="EMBL/GenBank/DDBJ databases">
        <title>Mesorhizobium composti sp. nov., isolated from compost.</title>
        <authorList>
            <person name="Lin S.-Y."/>
            <person name="Hameed A."/>
            <person name="Hsieh Y.-T."/>
            <person name="Young C.-C."/>
        </authorList>
    </citation>
    <scope>NUCLEOTIDE SEQUENCE [LARGE SCALE GENOMIC DNA]</scope>
    <source>
        <strain evidence="8 9">CC-YTH430</strain>
    </source>
</reference>
<evidence type="ECO:0000256" key="4">
    <source>
        <dbReference type="ARBA" id="ARBA00022723"/>
    </source>
</evidence>
<dbReference type="EC" id="5.3.1.17" evidence="7"/>
<evidence type="ECO:0000256" key="2">
    <source>
        <dbReference type="ARBA" id="ARBA00005148"/>
    </source>
</evidence>
<dbReference type="CDD" id="cd20491">
    <property type="entry name" value="cupin_KduI_C"/>
    <property type="match status" value="1"/>
</dbReference>
<dbReference type="InterPro" id="IPR011051">
    <property type="entry name" value="RmlC_Cupin_sf"/>
</dbReference>
<dbReference type="PANTHER" id="PTHR38461">
    <property type="entry name" value="4-DEOXY-L-THREO-5-HEXOSULOSE-URONATE KETOL-ISOMERASE"/>
    <property type="match status" value="1"/>
</dbReference>
<dbReference type="SUPFAM" id="SSF51182">
    <property type="entry name" value="RmlC-like cupins"/>
    <property type="match status" value="1"/>
</dbReference>
<dbReference type="CDD" id="cd20294">
    <property type="entry name" value="cupin_KduI_N"/>
    <property type="match status" value="1"/>
</dbReference>
<dbReference type="Gene3D" id="2.60.120.520">
    <property type="entry name" value="pectin degrading enzyme 5-keto 4- deoxyuronate isomerase, domain 1"/>
    <property type="match status" value="1"/>
</dbReference>